<keyword evidence="3" id="KW-1185">Reference proteome</keyword>
<dbReference type="Pfam" id="PF12728">
    <property type="entry name" value="HTH_17"/>
    <property type="match status" value="1"/>
</dbReference>
<name>A0A290ZF41_9PSEU</name>
<dbReference type="InterPro" id="IPR010093">
    <property type="entry name" value="SinI_DNA-bd"/>
</dbReference>
<organism evidence="2 3">
    <name type="scientific">Actinosynnema pretiosum</name>
    <dbReference type="NCBI Taxonomy" id="42197"/>
    <lineage>
        <taxon>Bacteria</taxon>
        <taxon>Bacillati</taxon>
        <taxon>Actinomycetota</taxon>
        <taxon>Actinomycetes</taxon>
        <taxon>Pseudonocardiales</taxon>
        <taxon>Pseudonocardiaceae</taxon>
        <taxon>Actinosynnema</taxon>
    </lineage>
</organism>
<protein>
    <submittedName>
        <fullName evidence="2">Excisionase</fullName>
    </submittedName>
</protein>
<dbReference type="GO" id="GO:0003677">
    <property type="term" value="F:DNA binding"/>
    <property type="evidence" value="ECO:0007669"/>
    <property type="project" value="InterPro"/>
</dbReference>
<dbReference type="SUPFAM" id="SSF46955">
    <property type="entry name" value="Putative DNA-binding domain"/>
    <property type="match status" value="1"/>
</dbReference>
<dbReference type="InterPro" id="IPR009061">
    <property type="entry name" value="DNA-bd_dom_put_sf"/>
</dbReference>
<dbReference type="Gene3D" id="1.10.10.10">
    <property type="entry name" value="Winged helix-like DNA-binding domain superfamily/Winged helix DNA-binding domain"/>
    <property type="match status" value="1"/>
</dbReference>
<accession>A0A290ZF41</accession>
<evidence type="ECO:0000313" key="2">
    <source>
        <dbReference type="EMBL" id="ATE57631.1"/>
    </source>
</evidence>
<reference evidence="2" key="1">
    <citation type="submission" date="2017-09" db="EMBL/GenBank/DDBJ databases">
        <title>Complete Genome Sequence of ansamitocin-producing Bacterium Actinosynnema pretiosum X47.</title>
        <authorList>
            <person name="Cao G."/>
            <person name="Zong G."/>
            <person name="Zhong C."/>
            <person name="Fu J."/>
        </authorList>
    </citation>
    <scope>NUCLEOTIDE SEQUENCE [LARGE SCALE GENOMIC DNA]</scope>
    <source>
        <strain evidence="2">X47</strain>
    </source>
</reference>
<dbReference type="Proteomes" id="UP000218505">
    <property type="component" value="Chromosome"/>
</dbReference>
<dbReference type="InterPro" id="IPR041657">
    <property type="entry name" value="HTH_17"/>
</dbReference>
<evidence type="ECO:0000259" key="1">
    <source>
        <dbReference type="Pfam" id="PF12728"/>
    </source>
</evidence>
<gene>
    <name evidence="2" type="ORF">CNX65_33580</name>
</gene>
<dbReference type="NCBIfam" id="TIGR01764">
    <property type="entry name" value="excise"/>
    <property type="match status" value="1"/>
</dbReference>
<sequence>MNELWDIEQVAAYLRVPVNTIYQWRTRKYGPPARRIGKHLRFYAEDVRAWFAALPTEAA</sequence>
<evidence type="ECO:0000313" key="3">
    <source>
        <dbReference type="Proteomes" id="UP000218505"/>
    </source>
</evidence>
<dbReference type="RefSeq" id="WP_096497286.1">
    <property type="nucleotide sequence ID" value="NZ_CP023445.1"/>
</dbReference>
<dbReference type="InterPro" id="IPR036388">
    <property type="entry name" value="WH-like_DNA-bd_sf"/>
</dbReference>
<dbReference type="EMBL" id="CP023445">
    <property type="protein sequence ID" value="ATE57631.1"/>
    <property type="molecule type" value="Genomic_DNA"/>
</dbReference>
<proteinExistence type="predicted"/>
<dbReference type="KEGG" id="apre:CNX65_33580"/>
<feature type="domain" description="Helix-turn-helix" evidence="1">
    <location>
        <begin position="6"/>
        <end position="53"/>
    </location>
</feature>
<dbReference type="AlphaFoldDB" id="A0A290ZF41"/>